<dbReference type="STRING" id="1441469.A0A225A970"/>
<feature type="compositionally biased region" description="Acidic residues" evidence="1">
    <location>
        <begin position="336"/>
        <end position="356"/>
    </location>
</feature>
<feature type="region of interest" description="Disordered" evidence="1">
    <location>
        <begin position="127"/>
        <end position="169"/>
    </location>
</feature>
<protein>
    <recommendedName>
        <fullName evidence="2">Extracellular mutant protein 11 C-terminal domain-containing protein</fullName>
    </recommendedName>
</protein>
<dbReference type="GO" id="GO:0042790">
    <property type="term" value="P:nucleolar large rRNA transcription by RNA polymerase I"/>
    <property type="evidence" value="ECO:0007669"/>
    <property type="project" value="TreeGrafter"/>
</dbReference>
<evidence type="ECO:0000259" key="2">
    <source>
        <dbReference type="Pfam" id="PF15463"/>
    </source>
</evidence>
<evidence type="ECO:0000256" key="1">
    <source>
        <dbReference type="SAM" id="MobiDB-lite"/>
    </source>
</evidence>
<dbReference type="InterPro" id="IPR053029">
    <property type="entry name" value="RNA_pol_I-specific_init_factor"/>
</dbReference>
<dbReference type="GO" id="GO:0017025">
    <property type="term" value="F:TBP-class protein binding"/>
    <property type="evidence" value="ECO:0007669"/>
    <property type="project" value="TreeGrafter"/>
</dbReference>
<dbReference type="PANTHER" id="PTHR28244">
    <property type="entry name" value="RNA POLYMERASE I-SPECIFIC TRANSCRIPTION INITIATION FACTOR RRN11"/>
    <property type="match status" value="1"/>
</dbReference>
<feature type="region of interest" description="Disordered" evidence="1">
    <location>
        <begin position="186"/>
        <end position="369"/>
    </location>
</feature>
<dbReference type="AlphaFoldDB" id="A0A225A970"/>
<proteinExistence type="predicted"/>
<gene>
    <name evidence="3" type="ORF">UA08_07591</name>
</gene>
<name>A0A225A970_TALAT</name>
<dbReference type="GO" id="GO:0001164">
    <property type="term" value="F:RNA polymerase I core promoter sequence-specific DNA binding"/>
    <property type="evidence" value="ECO:0007669"/>
    <property type="project" value="TreeGrafter"/>
</dbReference>
<feature type="domain" description="Extracellular mutant protein 11 C-terminal" evidence="2">
    <location>
        <begin position="394"/>
        <end position="555"/>
    </location>
</feature>
<dbReference type="EMBL" id="LFMY01000012">
    <property type="protein sequence ID" value="OKL57381.1"/>
    <property type="molecule type" value="Genomic_DNA"/>
</dbReference>
<feature type="region of interest" description="Disordered" evidence="1">
    <location>
        <begin position="416"/>
        <end position="463"/>
    </location>
</feature>
<feature type="compositionally biased region" description="Pro residues" evidence="1">
    <location>
        <begin position="437"/>
        <end position="457"/>
    </location>
</feature>
<dbReference type="GO" id="GO:0070860">
    <property type="term" value="C:RNA polymerase I core factor complex"/>
    <property type="evidence" value="ECO:0007669"/>
    <property type="project" value="TreeGrafter"/>
</dbReference>
<feature type="compositionally biased region" description="Polar residues" evidence="1">
    <location>
        <begin position="264"/>
        <end position="278"/>
    </location>
</feature>
<dbReference type="Pfam" id="PF15463">
    <property type="entry name" value="ECM11"/>
    <property type="match status" value="1"/>
</dbReference>
<dbReference type="GeneID" id="31007347"/>
<dbReference type="OrthoDB" id="2159786at2759"/>
<feature type="compositionally biased region" description="Basic and acidic residues" evidence="1">
    <location>
        <begin position="222"/>
        <end position="240"/>
    </location>
</feature>
<evidence type="ECO:0000313" key="3">
    <source>
        <dbReference type="EMBL" id="OKL57381.1"/>
    </source>
</evidence>
<feature type="compositionally biased region" description="Polar residues" evidence="1">
    <location>
        <begin position="358"/>
        <end position="369"/>
    </location>
</feature>
<keyword evidence="4" id="KW-1185">Reference proteome</keyword>
<reference evidence="3 4" key="1">
    <citation type="submission" date="2015-06" db="EMBL/GenBank/DDBJ databases">
        <title>Talaromyces atroroseus IBT 11181 draft genome.</title>
        <authorList>
            <person name="Rasmussen K.B."/>
            <person name="Rasmussen S."/>
            <person name="Petersen B."/>
            <person name="Sicheritz-Ponten T."/>
            <person name="Mortensen U.H."/>
            <person name="Thrane U."/>
        </authorList>
    </citation>
    <scope>NUCLEOTIDE SEQUENCE [LARGE SCALE GENOMIC DNA]</scope>
    <source>
        <strain evidence="3 4">IBT 11181</strain>
    </source>
</reference>
<feature type="region of interest" description="Disordered" evidence="1">
    <location>
        <begin position="1"/>
        <end position="31"/>
    </location>
</feature>
<evidence type="ECO:0000313" key="4">
    <source>
        <dbReference type="Proteomes" id="UP000214365"/>
    </source>
</evidence>
<comment type="caution">
    <text evidence="3">The sequence shown here is derived from an EMBL/GenBank/DDBJ whole genome shotgun (WGS) entry which is preliminary data.</text>
</comment>
<feature type="compositionally biased region" description="Polar residues" evidence="1">
    <location>
        <begin position="418"/>
        <end position="431"/>
    </location>
</feature>
<dbReference type="Proteomes" id="UP000214365">
    <property type="component" value="Unassembled WGS sequence"/>
</dbReference>
<organism evidence="3 4">
    <name type="scientific">Talaromyces atroroseus</name>
    <dbReference type="NCBI Taxonomy" id="1441469"/>
    <lineage>
        <taxon>Eukaryota</taxon>
        <taxon>Fungi</taxon>
        <taxon>Dikarya</taxon>
        <taxon>Ascomycota</taxon>
        <taxon>Pezizomycotina</taxon>
        <taxon>Eurotiomycetes</taxon>
        <taxon>Eurotiomycetidae</taxon>
        <taxon>Eurotiales</taxon>
        <taxon>Trichocomaceae</taxon>
        <taxon>Talaromyces</taxon>
        <taxon>Talaromyces sect. Trachyspermi</taxon>
    </lineage>
</organism>
<sequence>MGLEDYIRARSDQYHPSSTRDDRILSPRQQQKVQVNDKFVLGSGFPPSRFMRPLPLPFVEPLPPLQQQNDLYLAQQQPEKSIFDTDVENVDDSTITVTSVGDIEAQDHAHGRGGLFGHDVISQDWDASELSSESGHTQHEDQMEVTTTTNRRRKSTLPSALDSGKTTYADEYDSQPFDWILQSEATHRPASANNNKSKRNSVDKPNASRIPRAKSRLSLQRSDSDPGARPRSRMATEKEATATNNTRTVQLPNRPGPGYRRMSTFPQSLTTTPNNRFNFKSERPYERLIQQQSPTRKVSGPRPQPGRRDSTSPRKTGQARRKLELSSSRVARDTLDTTDEEEDDDGDEGADKDDDTTQGSLSSIIPESLSDITQRKISVSTISDKHHLPNLTSDYPDEILQQMDFTELEQESFDHIPNSLTTNSPLITNSTPHKKPPPPPSPPPRAPAPPVSPPEPTAPASEKLDYALNALSSAPSKRQEYLSSMTITEWEDFGDELIGQVGEMLKLIKESRQSRRRTTALFEAEIRRRHDETQHQSADLDRKFAEMKQGGLGVLRGLKPGV</sequence>
<dbReference type="PANTHER" id="PTHR28244:SF1">
    <property type="entry name" value="RNA POLYMERASE I-SPECIFIC TRANSCRIPTION INITIATION FACTOR RRN11"/>
    <property type="match status" value="1"/>
</dbReference>
<accession>A0A225A970</accession>
<dbReference type="RefSeq" id="XP_020117502.1">
    <property type="nucleotide sequence ID" value="XM_020262501.1"/>
</dbReference>
<dbReference type="InterPro" id="IPR029178">
    <property type="entry name" value="Ecm11_C"/>
</dbReference>
<feature type="compositionally biased region" description="Basic and acidic residues" evidence="1">
    <location>
        <begin position="1"/>
        <end position="25"/>
    </location>
</feature>